<keyword evidence="4 5" id="KW-0413">Isomerase</keyword>
<evidence type="ECO:0000313" key="10">
    <source>
        <dbReference type="EMBL" id="HEC05921.1"/>
    </source>
</evidence>
<protein>
    <recommendedName>
        <fullName evidence="6">Peptidyl-prolyl cis-trans isomerase</fullName>
        <ecNumber evidence="6">5.2.1.8</ecNumber>
    </recommendedName>
</protein>
<dbReference type="Pfam" id="PF01346">
    <property type="entry name" value="FKBP_N"/>
    <property type="match status" value="1"/>
</dbReference>
<evidence type="ECO:0000256" key="1">
    <source>
        <dbReference type="ARBA" id="ARBA00000971"/>
    </source>
</evidence>
<dbReference type="AlphaFoldDB" id="A0A831RRY1"/>
<dbReference type="InterPro" id="IPR046357">
    <property type="entry name" value="PPIase_dom_sf"/>
</dbReference>
<evidence type="ECO:0000259" key="9">
    <source>
        <dbReference type="PROSITE" id="PS50059"/>
    </source>
</evidence>
<name>A0A831RRY1_9GAMM</name>
<comment type="catalytic activity">
    <reaction evidence="1 5 6">
        <text>[protein]-peptidylproline (omega=180) = [protein]-peptidylproline (omega=0)</text>
        <dbReference type="Rhea" id="RHEA:16237"/>
        <dbReference type="Rhea" id="RHEA-COMP:10747"/>
        <dbReference type="Rhea" id="RHEA-COMP:10748"/>
        <dbReference type="ChEBI" id="CHEBI:83833"/>
        <dbReference type="ChEBI" id="CHEBI:83834"/>
        <dbReference type="EC" id="5.2.1.8"/>
    </reaction>
</comment>
<evidence type="ECO:0000256" key="5">
    <source>
        <dbReference type="PROSITE-ProRule" id="PRU00277"/>
    </source>
</evidence>
<dbReference type="Proteomes" id="UP000886339">
    <property type="component" value="Unassembled WGS sequence"/>
</dbReference>
<dbReference type="EC" id="5.2.1.8" evidence="6"/>
<evidence type="ECO:0000256" key="6">
    <source>
        <dbReference type="RuleBase" id="RU003915"/>
    </source>
</evidence>
<dbReference type="PROSITE" id="PS50059">
    <property type="entry name" value="FKBP_PPIASE"/>
    <property type="match status" value="1"/>
</dbReference>
<dbReference type="SUPFAM" id="SSF54534">
    <property type="entry name" value="FKBP-like"/>
    <property type="match status" value="1"/>
</dbReference>
<gene>
    <name evidence="10" type="ORF">ENJ12_03665</name>
</gene>
<reference evidence="10" key="1">
    <citation type="journal article" date="2020" name="mSystems">
        <title>Genome- and Community-Level Interaction Insights into Carbon Utilization and Element Cycling Functions of Hydrothermarchaeota in Hydrothermal Sediment.</title>
        <authorList>
            <person name="Zhou Z."/>
            <person name="Liu Y."/>
            <person name="Xu W."/>
            <person name="Pan J."/>
            <person name="Luo Z.H."/>
            <person name="Li M."/>
        </authorList>
    </citation>
    <scope>NUCLEOTIDE SEQUENCE [LARGE SCALE GENOMIC DNA]</scope>
    <source>
        <strain evidence="10">HyVt-458</strain>
    </source>
</reference>
<feature type="domain" description="PPIase FKBP-type" evidence="9">
    <location>
        <begin position="138"/>
        <end position="224"/>
    </location>
</feature>
<evidence type="ECO:0000256" key="8">
    <source>
        <dbReference type="SAM" id="SignalP"/>
    </source>
</evidence>
<dbReference type="Pfam" id="PF00254">
    <property type="entry name" value="FKBP_C"/>
    <property type="match status" value="1"/>
</dbReference>
<proteinExistence type="inferred from homology"/>
<feature type="coiled-coil region" evidence="7">
    <location>
        <begin position="82"/>
        <end position="109"/>
    </location>
</feature>
<dbReference type="Gene3D" id="1.10.287.460">
    <property type="entry name" value="Peptidyl-prolyl cis-trans isomerase, FKBP-type, N-terminal domain"/>
    <property type="match status" value="1"/>
</dbReference>
<dbReference type="EMBL" id="DRLF01000136">
    <property type="protein sequence ID" value="HEC05921.1"/>
    <property type="molecule type" value="Genomic_DNA"/>
</dbReference>
<feature type="signal peptide" evidence="8">
    <location>
        <begin position="1"/>
        <end position="21"/>
    </location>
</feature>
<accession>A0A831RRY1</accession>
<dbReference type="PANTHER" id="PTHR43811">
    <property type="entry name" value="FKBP-TYPE PEPTIDYL-PROLYL CIS-TRANS ISOMERASE FKPA"/>
    <property type="match status" value="1"/>
</dbReference>
<dbReference type="InterPro" id="IPR000774">
    <property type="entry name" value="PPIase_FKBP_N"/>
</dbReference>
<dbReference type="InterPro" id="IPR036944">
    <property type="entry name" value="PPIase_FKBP_N_sf"/>
</dbReference>
<dbReference type="GO" id="GO:0006457">
    <property type="term" value="P:protein folding"/>
    <property type="evidence" value="ECO:0007669"/>
    <property type="project" value="InterPro"/>
</dbReference>
<sequence>MKKKRIVLMLAAAVLAGQVQATELKTFDQRYSYTLGTRMAKMLKAQGIGELDGVAFGAAVADVVNGKPLQMTDEEMTEVLKLRSEKAAKQRAERAAKALEKSKAFMAENGKKPGVTVLESGLQYQIIKPGEGEPPKMTDTVKVHYEGHTTDGKKFDSSYDRGKPAQFALKGVVKGFSEALTHMKPGAKWKVFIPPELGYGARGAGNIIGPNEALVFDLELIEIVKPEAKGAEAKAK</sequence>
<comment type="similarity">
    <text evidence="2 6">Belongs to the FKBP-type PPIase family.</text>
</comment>
<organism evidence="10">
    <name type="scientific">Thiolapillus brandeum</name>
    <dbReference type="NCBI Taxonomy" id="1076588"/>
    <lineage>
        <taxon>Bacteria</taxon>
        <taxon>Pseudomonadati</taxon>
        <taxon>Pseudomonadota</taxon>
        <taxon>Gammaproteobacteria</taxon>
        <taxon>Chromatiales</taxon>
        <taxon>Sedimenticolaceae</taxon>
        <taxon>Thiolapillus</taxon>
    </lineage>
</organism>
<evidence type="ECO:0000256" key="7">
    <source>
        <dbReference type="SAM" id="Coils"/>
    </source>
</evidence>
<dbReference type="Gene3D" id="3.10.50.40">
    <property type="match status" value="1"/>
</dbReference>
<dbReference type="FunFam" id="3.10.50.40:FF:000006">
    <property type="entry name" value="Peptidyl-prolyl cis-trans isomerase"/>
    <property type="match status" value="1"/>
</dbReference>
<comment type="caution">
    <text evidence="10">The sequence shown here is derived from an EMBL/GenBank/DDBJ whole genome shotgun (WGS) entry which is preliminary data.</text>
</comment>
<keyword evidence="7" id="KW-0175">Coiled coil</keyword>
<keyword evidence="3 5" id="KW-0697">Rotamase</keyword>
<evidence type="ECO:0000256" key="2">
    <source>
        <dbReference type="ARBA" id="ARBA00006577"/>
    </source>
</evidence>
<evidence type="ECO:0000256" key="3">
    <source>
        <dbReference type="ARBA" id="ARBA00023110"/>
    </source>
</evidence>
<keyword evidence="8" id="KW-0732">Signal</keyword>
<dbReference type="PANTHER" id="PTHR43811:SF19">
    <property type="entry name" value="39 KDA FK506-BINDING NUCLEAR PROTEIN"/>
    <property type="match status" value="1"/>
</dbReference>
<feature type="chain" id="PRO_5032894900" description="Peptidyl-prolyl cis-trans isomerase" evidence="8">
    <location>
        <begin position="22"/>
        <end position="236"/>
    </location>
</feature>
<evidence type="ECO:0000256" key="4">
    <source>
        <dbReference type="ARBA" id="ARBA00023235"/>
    </source>
</evidence>
<dbReference type="GO" id="GO:0003755">
    <property type="term" value="F:peptidyl-prolyl cis-trans isomerase activity"/>
    <property type="evidence" value="ECO:0007669"/>
    <property type="project" value="UniProtKB-UniRule"/>
</dbReference>
<dbReference type="InterPro" id="IPR001179">
    <property type="entry name" value="PPIase_FKBP_dom"/>
</dbReference>